<gene>
    <name evidence="4" type="primary">pdxA</name>
    <name evidence="4" type="ORF">IC229_31270</name>
</gene>
<organism evidence="4 5">
    <name type="scientific">Spirosoma profusum</name>
    <dbReference type="NCBI Taxonomy" id="2771354"/>
    <lineage>
        <taxon>Bacteria</taxon>
        <taxon>Pseudomonadati</taxon>
        <taxon>Bacteroidota</taxon>
        <taxon>Cytophagia</taxon>
        <taxon>Cytophagales</taxon>
        <taxon>Cytophagaceae</taxon>
        <taxon>Spirosoma</taxon>
    </lineage>
</organism>
<evidence type="ECO:0000256" key="3">
    <source>
        <dbReference type="ARBA" id="ARBA00023027"/>
    </source>
</evidence>
<accession>A0A927GAC9</accession>
<dbReference type="RefSeq" id="WP_190892311.1">
    <property type="nucleotide sequence ID" value="NZ_JACWZY010000046.1"/>
</dbReference>
<evidence type="ECO:0000313" key="5">
    <source>
        <dbReference type="Proteomes" id="UP000598820"/>
    </source>
</evidence>
<dbReference type="InterPro" id="IPR005255">
    <property type="entry name" value="PdxA_fam"/>
</dbReference>
<dbReference type="EC" id="1.1.1.262" evidence="4"/>
<evidence type="ECO:0000256" key="1">
    <source>
        <dbReference type="ARBA" id="ARBA00022723"/>
    </source>
</evidence>
<dbReference type="PANTHER" id="PTHR30004:SF6">
    <property type="entry name" value="D-THREONATE 4-PHOSPHATE DEHYDROGENASE"/>
    <property type="match status" value="1"/>
</dbReference>
<protein>
    <submittedName>
        <fullName evidence="4">4-hydroxythreonine-4-phosphate dehydrogenase PdxA</fullName>
        <ecNumber evidence="4">1.1.1.262</ecNumber>
    </submittedName>
</protein>
<keyword evidence="1" id="KW-0479">Metal-binding</keyword>
<evidence type="ECO:0000313" key="4">
    <source>
        <dbReference type="EMBL" id="MBD2705144.1"/>
    </source>
</evidence>
<dbReference type="GO" id="GO:0046872">
    <property type="term" value="F:metal ion binding"/>
    <property type="evidence" value="ECO:0007669"/>
    <property type="project" value="UniProtKB-KW"/>
</dbReference>
<dbReference type="Gene3D" id="3.40.718.10">
    <property type="entry name" value="Isopropylmalate Dehydrogenase"/>
    <property type="match status" value="1"/>
</dbReference>
<dbReference type="SUPFAM" id="SSF53659">
    <property type="entry name" value="Isocitrate/Isopropylmalate dehydrogenase-like"/>
    <property type="match status" value="1"/>
</dbReference>
<dbReference type="PANTHER" id="PTHR30004">
    <property type="entry name" value="4-HYDROXYTHREONINE-4-PHOSPHATE DEHYDROGENASE"/>
    <property type="match status" value="1"/>
</dbReference>
<dbReference type="AlphaFoldDB" id="A0A927GAC9"/>
<keyword evidence="2 4" id="KW-0560">Oxidoreductase</keyword>
<dbReference type="Proteomes" id="UP000598820">
    <property type="component" value="Unassembled WGS sequence"/>
</dbReference>
<proteinExistence type="predicted"/>
<sequence length="368" mass="39564">MNNEEKPIIGITMGDPASIGPEIAVKALLNPTVYEICNPVLVGDAGVFSDIAKRLNLNVVIRPIHSIQNATFQFGTIDVYDLNNVALSDLRFGEISAMAGEAAFASVKTVIDLAMADEIDATVTGPINKKSINEAGHHFAGHTEIYAHYTNTKKYGMLLVEDQLKVIHVSTHVSLRQACDLVKKDRILEVIELLHNGLISLGESNLKIGVAGLNPHAGDSGLFGTEDDEEIAPAVTEAKLRGFDVEGPVPADTLFSKAATGYYGGVVAMYHDQGHIPFKLTGFKWNAEKKQMDSVKGVNITMGLPIIRTSVDHGTAFEIAGKGVASPDAMLLAIESAVQLAKVKNKTGTPAGMKERKSDKNLRQYSLF</sequence>
<keyword evidence="5" id="KW-1185">Reference proteome</keyword>
<comment type="caution">
    <text evidence="4">The sequence shown here is derived from an EMBL/GenBank/DDBJ whole genome shotgun (WGS) entry which is preliminary data.</text>
</comment>
<dbReference type="Pfam" id="PF04166">
    <property type="entry name" value="PdxA"/>
    <property type="match status" value="1"/>
</dbReference>
<dbReference type="GO" id="GO:0051287">
    <property type="term" value="F:NAD binding"/>
    <property type="evidence" value="ECO:0007669"/>
    <property type="project" value="InterPro"/>
</dbReference>
<reference evidence="4" key="1">
    <citation type="submission" date="2020-09" db="EMBL/GenBank/DDBJ databases">
        <authorList>
            <person name="Kim M.K."/>
        </authorList>
    </citation>
    <scope>NUCLEOTIDE SEQUENCE</scope>
    <source>
        <strain evidence="4">BT702</strain>
    </source>
</reference>
<name>A0A927GAC9_9BACT</name>
<dbReference type="EMBL" id="JACWZY010000046">
    <property type="protein sequence ID" value="MBD2705144.1"/>
    <property type="molecule type" value="Genomic_DNA"/>
</dbReference>
<evidence type="ECO:0000256" key="2">
    <source>
        <dbReference type="ARBA" id="ARBA00023002"/>
    </source>
</evidence>
<dbReference type="GO" id="GO:0050570">
    <property type="term" value="F:4-hydroxythreonine-4-phosphate dehydrogenase activity"/>
    <property type="evidence" value="ECO:0007669"/>
    <property type="project" value="UniProtKB-EC"/>
</dbReference>
<dbReference type="NCBIfam" id="TIGR00557">
    <property type="entry name" value="pdxA"/>
    <property type="match status" value="1"/>
</dbReference>
<keyword evidence="3" id="KW-0520">NAD</keyword>